<evidence type="ECO:0008006" key="2">
    <source>
        <dbReference type="Google" id="ProtNLM"/>
    </source>
</evidence>
<proteinExistence type="predicted"/>
<evidence type="ECO:0000313" key="1">
    <source>
        <dbReference type="EMBL" id="GAI41363.1"/>
    </source>
</evidence>
<name>X1NCK5_9ZZZZ</name>
<dbReference type="EMBL" id="BARV01025160">
    <property type="protein sequence ID" value="GAI41363.1"/>
    <property type="molecule type" value="Genomic_DNA"/>
</dbReference>
<sequence length="54" mass="6449">MGKTDPICGEKGTIEAYSHYFCSKECISIYEEKYNIKRERDYITGAKSEKWYRE</sequence>
<dbReference type="AlphaFoldDB" id="X1NCK5"/>
<feature type="non-terminal residue" evidence="1">
    <location>
        <position position="54"/>
    </location>
</feature>
<comment type="caution">
    <text evidence="1">The sequence shown here is derived from an EMBL/GenBank/DDBJ whole genome shotgun (WGS) entry which is preliminary data.</text>
</comment>
<reference evidence="1" key="1">
    <citation type="journal article" date="2014" name="Front. Microbiol.">
        <title>High frequency of phylogenetically diverse reductive dehalogenase-homologous genes in deep subseafloor sedimentary metagenomes.</title>
        <authorList>
            <person name="Kawai M."/>
            <person name="Futagami T."/>
            <person name="Toyoda A."/>
            <person name="Takaki Y."/>
            <person name="Nishi S."/>
            <person name="Hori S."/>
            <person name="Arai W."/>
            <person name="Tsubouchi T."/>
            <person name="Morono Y."/>
            <person name="Uchiyama I."/>
            <person name="Ito T."/>
            <person name="Fujiyama A."/>
            <person name="Inagaki F."/>
            <person name="Takami H."/>
        </authorList>
    </citation>
    <scope>NUCLEOTIDE SEQUENCE</scope>
    <source>
        <strain evidence="1">Expedition CK06-06</strain>
    </source>
</reference>
<organism evidence="1">
    <name type="scientific">marine sediment metagenome</name>
    <dbReference type="NCBI Taxonomy" id="412755"/>
    <lineage>
        <taxon>unclassified sequences</taxon>
        <taxon>metagenomes</taxon>
        <taxon>ecological metagenomes</taxon>
    </lineage>
</organism>
<gene>
    <name evidence="1" type="ORF">S06H3_40928</name>
</gene>
<protein>
    <recommendedName>
        <fullName evidence="2">TRASH domain-containing protein</fullName>
    </recommendedName>
</protein>
<accession>X1NCK5</accession>